<evidence type="ECO:0000256" key="3">
    <source>
        <dbReference type="ARBA" id="ARBA00022692"/>
    </source>
</evidence>
<dbReference type="RefSeq" id="WP_117493385.1">
    <property type="nucleotide sequence ID" value="NZ_CAUAFM010000022.1"/>
</dbReference>
<feature type="transmembrane region" description="Helical" evidence="6">
    <location>
        <begin position="52"/>
        <end position="69"/>
    </location>
</feature>
<accession>A0A3E3K4J3</accession>
<dbReference type="GO" id="GO:0016853">
    <property type="term" value="F:isomerase activity"/>
    <property type="evidence" value="ECO:0007669"/>
    <property type="project" value="UniProtKB-KW"/>
</dbReference>
<feature type="transmembrane region" description="Helical" evidence="6">
    <location>
        <begin position="457"/>
        <end position="481"/>
    </location>
</feature>
<organism evidence="7 8">
    <name type="scientific">Sellimonas intestinalis</name>
    <dbReference type="NCBI Taxonomy" id="1653434"/>
    <lineage>
        <taxon>Bacteria</taxon>
        <taxon>Bacillati</taxon>
        <taxon>Bacillota</taxon>
        <taxon>Clostridia</taxon>
        <taxon>Lachnospirales</taxon>
        <taxon>Lachnospiraceae</taxon>
        <taxon>Sellimonas</taxon>
    </lineage>
</organism>
<evidence type="ECO:0000256" key="1">
    <source>
        <dbReference type="ARBA" id="ARBA00004651"/>
    </source>
</evidence>
<evidence type="ECO:0000256" key="2">
    <source>
        <dbReference type="ARBA" id="ARBA00022475"/>
    </source>
</evidence>
<evidence type="ECO:0000256" key="5">
    <source>
        <dbReference type="ARBA" id="ARBA00023136"/>
    </source>
</evidence>
<dbReference type="Proteomes" id="UP000261080">
    <property type="component" value="Unassembled WGS sequence"/>
</dbReference>
<proteinExistence type="predicted"/>
<feature type="transmembrane region" description="Helical" evidence="6">
    <location>
        <begin position="118"/>
        <end position="140"/>
    </location>
</feature>
<dbReference type="AlphaFoldDB" id="A0A3E3K4J3"/>
<dbReference type="PANTHER" id="PTHR30250">
    <property type="entry name" value="PST FAMILY PREDICTED COLANIC ACID TRANSPORTER"/>
    <property type="match status" value="1"/>
</dbReference>
<feature type="transmembrane region" description="Helical" evidence="6">
    <location>
        <begin position="372"/>
        <end position="389"/>
    </location>
</feature>
<keyword evidence="8" id="KW-1185">Reference proteome</keyword>
<sequence>MRKKRLANNTLSSLILQITTIICGFILPKLILSNFGSDVNGLVNSITQFLQIFAFLDLGVGAVFQSSLYKPLADNDIVKISEIYVSGQKFFTRLAEILLGYVIVLIVVYPFIANQNFGFTYTATLIVAMSVSSFAQYYFGMANGLFLTADQRGYIQYNVQIITLILNTLSCYILIYLGASIHIVKMTTSLIYLIRPIVLKVYVDKHYSINKKAVYTDEPIKQKWNGLAQHIASVVLDSTDTIVLTVFSTLANVSIYSVYYLVISGLKQLFNATTNGIQALIGELYARQEKDELKKVFGWTEWLIHTMTTFIFGCAGVLIIPFIMIYTKGIVDADYNQPSFSVILIIAYAMYCIRLPYHIAIKAGVHYKETQHCYWIAAVMNLITSVVLVNKWGLIGVAIGTLVAMTYQTVWMAIYDSENIIYWPIKSFVKQIIVDILISVIGVIATKNIKITNYSYYKWFIAAVEVAIIWGIVVVVVNWIFYRENLKRLTQGLKNNR</sequence>
<dbReference type="InterPro" id="IPR050833">
    <property type="entry name" value="Poly_Biosynth_Transport"/>
</dbReference>
<feature type="transmembrane region" description="Helical" evidence="6">
    <location>
        <begin position="242"/>
        <end position="262"/>
    </location>
</feature>
<gene>
    <name evidence="7" type="ORF">DW016_05680</name>
</gene>
<feature type="transmembrane region" description="Helical" evidence="6">
    <location>
        <begin position="90"/>
        <end position="112"/>
    </location>
</feature>
<dbReference type="PANTHER" id="PTHR30250:SF26">
    <property type="entry name" value="PSMA PROTEIN"/>
    <property type="match status" value="1"/>
</dbReference>
<comment type="caution">
    <text evidence="7">The sequence shown here is derived from an EMBL/GenBank/DDBJ whole genome shotgun (WGS) entry which is preliminary data.</text>
</comment>
<feature type="transmembrane region" description="Helical" evidence="6">
    <location>
        <begin position="161"/>
        <end position="184"/>
    </location>
</feature>
<keyword evidence="4 6" id="KW-1133">Transmembrane helix</keyword>
<evidence type="ECO:0000313" key="8">
    <source>
        <dbReference type="Proteomes" id="UP000261080"/>
    </source>
</evidence>
<keyword evidence="5 6" id="KW-0472">Membrane</keyword>
<keyword evidence="2" id="KW-1003">Cell membrane</keyword>
<dbReference type="EMBL" id="QVLX01000002">
    <property type="protein sequence ID" value="RGE88988.1"/>
    <property type="molecule type" value="Genomic_DNA"/>
</dbReference>
<feature type="transmembrane region" description="Helical" evidence="6">
    <location>
        <begin position="395"/>
        <end position="415"/>
    </location>
</feature>
<evidence type="ECO:0000256" key="6">
    <source>
        <dbReference type="SAM" id="Phobius"/>
    </source>
</evidence>
<feature type="transmembrane region" description="Helical" evidence="6">
    <location>
        <begin position="12"/>
        <end position="32"/>
    </location>
</feature>
<name>A0A3E3K4J3_9FIRM</name>
<reference evidence="7 8" key="1">
    <citation type="submission" date="2018-08" db="EMBL/GenBank/DDBJ databases">
        <title>A genome reference for cultivated species of the human gut microbiota.</title>
        <authorList>
            <person name="Zou Y."/>
            <person name="Xue W."/>
            <person name="Luo G."/>
        </authorList>
    </citation>
    <scope>NUCLEOTIDE SEQUENCE [LARGE SCALE GENOMIC DNA]</scope>
    <source>
        <strain evidence="7 8">AF37-2AT</strain>
    </source>
</reference>
<evidence type="ECO:0000313" key="7">
    <source>
        <dbReference type="EMBL" id="RGE88988.1"/>
    </source>
</evidence>
<dbReference type="OrthoDB" id="8609648at2"/>
<protein>
    <submittedName>
        <fullName evidence="7">Sugar isomerase</fullName>
    </submittedName>
</protein>
<keyword evidence="3 6" id="KW-0812">Transmembrane</keyword>
<evidence type="ECO:0000256" key="4">
    <source>
        <dbReference type="ARBA" id="ARBA00022989"/>
    </source>
</evidence>
<comment type="subcellular location">
    <subcellularLocation>
        <location evidence="1">Cell membrane</location>
        <topology evidence="1">Multi-pass membrane protein</topology>
    </subcellularLocation>
</comment>
<feature type="transmembrane region" description="Helical" evidence="6">
    <location>
        <begin position="427"/>
        <end position="445"/>
    </location>
</feature>
<feature type="transmembrane region" description="Helical" evidence="6">
    <location>
        <begin position="339"/>
        <end position="360"/>
    </location>
</feature>
<keyword evidence="7" id="KW-0413">Isomerase</keyword>
<dbReference type="GO" id="GO:0005886">
    <property type="term" value="C:plasma membrane"/>
    <property type="evidence" value="ECO:0007669"/>
    <property type="project" value="UniProtKB-SubCell"/>
</dbReference>
<feature type="transmembrane region" description="Helical" evidence="6">
    <location>
        <begin position="302"/>
        <end position="327"/>
    </location>
</feature>